<evidence type="ECO:0000259" key="10">
    <source>
        <dbReference type="PROSITE" id="PS50885"/>
    </source>
</evidence>
<dbReference type="CDD" id="cd06225">
    <property type="entry name" value="HAMP"/>
    <property type="match status" value="1"/>
</dbReference>
<dbReference type="GO" id="GO:0007165">
    <property type="term" value="P:signal transduction"/>
    <property type="evidence" value="ECO:0007669"/>
    <property type="project" value="UniProtKB-KW"/>
</dbReference>
<comment type="caution">
    <text evidence="11">The sequence shown here is derived from an EMBL/GenBank/DDBJ whole genome shotgun (WGS) entry which is preliminary data.</text>
</comment>
<evidence type="ECO:0000313" key="12">
    <source>
        <dbReference type="Proteomes" id="UP000583387"/>
    </source>
</evidence>
<evidence type="ECO:0000256" key="7">
    <source>
        <dbReference type="PROSITE-ProRule" id="PRU00284"/>
    </source>
</evidence>
<keyword evidence="4" id="KW-0472">Membrane</keyword>
<evidence type="ECO:0000259" key="9">
    <source>
        <dbReference type="PROSITE" id="PS50111"/>
    </source>
</evidence>
<evidence type="ECO:0000256" key="6">
    <source>
        <dbReference type="ARBA" id="ARBA00029447"/>
    </source>
</evidence>
<dbReference type="GO" id="GO:0004888">
    <property type="term" value="F:transmembrane signaling receptor activity"/>
    <property type="evidence" value="ECO:0007669"/>
    <property type="project" value="InterPro"/>
</dbReference>
<evidence type="ECO:0000256" key="8">
    <source>
        <dbReference type="SAM" id="MobiDB-lite"/>
    </source>
</evidence>
<feature type="region of interest" description="Disordered" evidence="8">
    <location>
        <begin position="133"/>
        <end position="156"/>
    </location>
</feature>
<gene>
    <name evidence="11" type="primary">pctC</name>
    <name evidence="11" type="ORF">PSEWESI4_00428</name>
</gene>
<sequence>MLAKLSLKNKLLLTILPLTLLVYLATVLLVYQSSRVSTEALAEVAMQAIVKQQAAEIAAYFDGALHAARITADMLGREVVDGELADSRIADQQLESLLHNSPQATAAWWLPGNADSQTLMWLRSERALQAAPAEQSQALRGALGSTPAERESVTPPQFLPGAATAHRIVAIQVPVRHNGRLVGSLGLALDADQLQARVARLRPLDVGVAALTAHDTTLVAHPDPSRIGRKEAETEADFLGDYLQPMIDAVRNGQSLTIRFFSPAMQAEVFMLAVPVVIGETGTPWSFGAAVPSEAVLGGVKSLAIKLLALGSVAMSLLAGTILLLGQAMSRPLQAVVQAIRQLASGDADLCSRLPVNGRDELATLASEFNRFLSTLADLVLEIQGTSQTLQRTSEELQQESQASGAGVDAQRDEVGQLAAAMQQMAATVEEVAGNAGQAAQVTREGDLAVAQGQATVVRLSGAIAEDAQLLGEIAALAGQLDDASQAIGVVVAVIREIADQTNLLALNAAIESARAGEQGRGFAVVADEVRALARRTHSSTEEVRKSIVTIQERTRTVVGMVEQSRDTSQANVARAREASMALDRITRMIGQVRDMSQMIATATEQQAATSEQLSRSLVTIADSAERTSQSSGQVQRRSHDLQALAGRLSGLVSRFRV</sequence>
<dbReference type="InterPro" id="IPR003660">
    <property type="entry name" value="HAMP_dom"/>
</dbReference>
<comment type="similarity">
    <text evidence="6">Belongs to the methyl-accepting chemotaxis (MCP) protein family.</text>
</comment>
<dbReference type="AlphaFoldDB" id="A0A7U7EK76"/>
<feature type="domain" description="HAMP" evidence="10">
    <location>
        <begin position="327"/>
        <end position="381"/>
    </location>
</feature>
<dbReference type="Gene3D" id="1.10.287.950">
    <property type="entry name" value="Methyl-accepting chemotaxis protein"/>
    <property type="match status" value="1"/>
</dbReference>
<name>A0A7U7EK76_9GAMM</name>
<evidence type="ECO:0000256" key="3">
    <source>
        <dbReference type="ARBA" id="ARBA00022989"/>
    </source>
</evidence>
<proteinExistence type="inferred from homology"/>
<protein>
    <submittedName>
        <fullName evidence="11">Methyl-accepting chemotaxis protein PctC</fullName>
    </submittedName>
</protein>
<dbReference type="Proteomes" id="UP000583387">
    <property type="component" value="Unassembled WGS sequence"/>
</dbReference>
<keyword evidence="12" id="KW-1185">Reference proteome</keyword>
<evidence type="ECO:0000256" key="4">
    <source>
        <dbReference type="ARBA" id="ARBA00023136"/>
    </source>
</evidence>
<dbReference type="GO" id="GO:0006935">
    <property type="term" value="P:chemotaxis"/>
    <property type="evidence" value="ECO:0007669"/>
    <property type="project" value="InterPro"/>
</dbReference>
<dbReference type="SUPFAM" id="SSF58104">
    <property type="entry name" value="Methyl-accepting chemotaxis protein (MCP) signaling domain"/>
    <property type="match status" value="1"/>
</dbReference>
<evidence type="ECO:0000256" key="2">
    <source>
        <dbReference type="ARBA" id="ARBA00022692"/>
    </source>
</evidence>
<dbReference type="PANTHER" id="PTHR32089:SF119">
    <property type="entry name" value="METHYL-ACCEPTING CHEMOTAXIS PROTEIN CTPL"/>
    <property type="match status" value="1"/>
</dbReference>
<reference evidence="11 12" key="1">
    <citation type="submission" date="2020-08" db="EMBL/GenBank/DDBJ databases">
        <authorList>
            <person name="Criscuolo A."/>
        </authorList>
    </citation>
    <scope>NUCLEOTIDE SEQUENCE [LARGE SCALE GENOMIC DNA]</scope>
    <source>
        <strain evidence="11">CIP111764</strain>
    </source>
</reference>
<dbReference type="InterPro" id="IPR004089">
    <property type="entry name" value="MCPsignal_dom"/>
</dbReference>
<dbReference type="PROSITE" id="PS50111">
    <property type="entry name" value="CHEMOTAXIS_TRANSDUC_2"/>
    <property type="match status" value="1"/>
</dbReference>
<dbReference type="InterPro" id="IPR004090">
    <property type="entry name" value="Chemotax_Me-accpt_rcpt"/>
</dbReference>
<dbReference type="PROSITE" id="PS50885">
    <property type="entry name" value="HAMP"/>
    <property type="match status" value="1"/>
</dbReference>
<organism evidence="11 12">
    <name type="scientific">Zestomonas carbonaria</name>
    <dbReference type="NCBI Taxonomy" id="2762745"/>
    <lineage>
        <taxon>Bacteria</taxon>
        <taxon>Pseudomonadati</taxon>
        <taxon>Pseudomonadota</taxon>
        <taxon>Gammaproteobacteria</taxon>
        <taxon>Pseudomonadales</taxon>
        <taxon>Pseudomonadaceae</taxon>
        <taxon>Zestomonas</taxon>
    </lineage>
</organism>
<dbReference type="EMBL" id="CAJFCI010000016">
    <property type="protein sequence ID" value="CAD5106168.1"/>
    <property type="molecule type" value="Genomic_DNA"/>
</dbReference>
<dbReference type="PRINTS" id="PR00260">
    <property type="entry name" value="CHEMTRNSDUCR"/>
</dbReference>
<accession>A0A7U7EK76</accession>
<comment type="subcellular location">
    <subcellularLocation>
        <location evidence="1">Membrane</location>
        <topology evidence="1">Multi-pass membrane protein</topology>
    </subcellularLocation>
</comment>
<evidence type="ECO:0000256" key="1">
    <source>
        <dbReference type="ARBA" id="ARBA00004141"/>
    </source>
</evidence>
<dbReference type="Gene3D" id="3.30.450.20">
    <property type="entry name" value="PAS domain"/>
    <property type="match status" value="1"/>
</dbReference>
<evidence type="ECO:0000313" key="11">
    <source>
        <dbReference type="EMBL" id="CAD5106168.1"/>
    </source>
</evidence>
<keyword evidence="3" id="KW-1133">Transmembrane helix</keyword>
<dbReference type="Pfam" id="PF00015">
    <property type="entry name" value="MCPsignal"/>
    <property type="match status" value="1"/>
</dbReference>
<dbReference type="SMART" id="SM00304">
    <property type="entry name" value="HAMP"/>
    <property type="match status" value="2"/>
</dbReference>
<dbReference type="SMART" id="SM00283">
    <property type="entry name" value="MA"/>
    <property type="match status" value="1"/>
</dbReference>
<dbReference type="Pfam" id="PF00672">
    <property type="entry name" value="HAMP"/>
    <property type="match status" value="2"/>
</dbReference>
<dbReference type="FunFam" id="1.10.287.950:FF:000001">
    <property type="entry name" value="Methyl-accepting chemotaxis sensory transducer"/>
    <property type="match status" value="1"/>
</dbReference>
<dbReference type="GO" id="GO:0016020">
    <property type="term" value="C:membrane"/>
    <property type="evidence" value="ECO:0007669"/>
    <property type="project" value="UniProtKB-SubCell"/>
</dbReference>
<dbReference type="PANTHER" id="PTHR32089">
    <property type="entry name" value="METHYL-ACCEPTING CHEMOTAXIS PROTEIN MCPB"/>
    <property type="match status" value="1"/>
</dbReference>
<feature type="domain" description="Methyl-accepting transducer" evidence="9">
    <location>
        <begin position="386"/>
        <end position="622"/>
    </location>
</feature>
<keyword evidence="5 7" id="KW-0807">Transducer</keyword>
<keyword evidence="2" id="KW-0812">Transmembrane</keyword>
<evidence type="ECO:0000256" key="5">
    <source>
        <dbReference type="ARBA" id="ARBA00023224"/>
    </source>
</evidence>